<reference evidence="2" key="1">
    <citation type="submission" date="2023-08" db="EMBL/GenBank/DDBJ databases">
        <authorList>
            <person name="Alioto T."/>
            <person name="Alioto T."/>
            <person name="Gomez Garrido J."/>
        </authorList>
    </citation>
    <scope>NUCLEOTIDE SEQUENCE</scope>
</reference>
<gene>
    <name evidence="2" type="ORF">OCTVUL_1B026005</name>
</gene>
<proteinExistence type="predicted"/>
<name>A0AA36B853_OCTVU</name>
<keyword evidence="3" id="KW-1185">Reference proteome</keyword>
<dbReference type="EMBL" id="OX597823">
    <property type="protein sequence ID" value="CAI9728757.1"/>
    <property type="molecule type" value="Genomic_DNA"/>
</dbReference>
<dbReference type="AlphaFoldDB" id="A0AA36B853"/>
<accession>A0AA36B853</accession>
<organism evidence="2 3">
    <name type="scientific">Octopus vulgaris</name>
    <name type="common">Common octopus</name>
    <dbReference type="NCBI Taxonomy" id="6645"/>
    <lineage>
        <taxon>Eukaryota</taxon>
        <taxon>Metazoa</taxon>
        <taxon>Spiralia</taxon>
        <taxon>Lophotrochozoa</taxon>
        <taxon>Mollusca</taxon>
        <taxon>Cephalopoda</taxon>
        <taxon>Coleoidea</taxon>
        <taxon>Octopodiformes</taxon>
        <taxon>Octopoda</taxon>
        <taxon>Incirrata</taxon>
        <taxon>Octopodidae</taxon>
        <taxon>Octopus</taxon>
    </lineage>
</organism>
<dbReference type="Proteomes" id="UP001162480">
    <property type="component" value="Chromosome 10"/>
</dbReference>
<keyword evidence="1" id="KW-1133">Transmembrane helix</keyword>
<evidence type="ECO:0000256" key="1">
    <source>
        <dbReference type="SAM" id="Phobius"/>
    </source>
</evidence>
<evidence type="ECO:0000313" key="2">
    <source>
        <dbReference type="EMBL" id="CAI9728757.1"/>
    </source>
</evidence>
<keyword evidence="1" id="KW-0472">Membrane</keyword>
<evidence type="ECO:0000313" key="3">
    <source>
        <dbReference type="Proteomes" id="UP001162480"/>
    </source>
</evidence>
<protein>
    <submittedName>
        <fullName evidence="2">Uncharacterized protein</fullName>
    </submittedName>
</protein>
<keyword evidence="1" id="KW-0812">Transmembrane</keyword>
<sequence length="70" mass="7789">MEMVPDQSLGGAGATATAANKEEIYWLLSVLNAFEITSIHFVLVFPVLEAYNRKNFTRYVFALSSSFTLP</sequence>
<feature type="transmembrane region" description="Helical" evidence="1">
    <location>
        <begin position="24"/>
        <end position="48"/>
    </location>
</feature>